<dbReference type="AlphaFoldDB" id="A0A248JRQ5"/>
<dbReference type="EMBL" id="CP022110">
    <property type="protein sequence ID" value="ASG21377.1"/>
    <property type="molecule type" value="Genomic_DNA"/>
</dbReference>
<protein>
    <submittedName>
        <fullName evidence="2">Uncharacterized protein</fullName>
    </submittedName>
</protein>
<dbReference type="KEGG" id="nao:Y958_11475"/>
<sequence>MSTHTILTPRYIHMLAPLLAETNPRPDYDLTAFYIEPHPAKGALIVAGNAHSMGMFHDADAICAAPLSVRLPRYIIDNCATMPLPELFDEGSVYTPSAPAWMVPDKLIITVREGNQPPAIAMVTHCSEDEDHRGVLACATEEEGVAIVTAKKAPDWRKLFPTPDAATSPQPIQLNPAKLADFRRITDAPNAWTSGFGLMIHHYPATTRTPPDASIAILRVPYYPNFIGALMGMRGTPDQNATPAIPDWLPAPATTPADEVAA</sequence>
<evidence type="ECO:0000313" key="2">
    <source>
        <dbReference type="EMBL" id="ASG21377.1"/>
    </source>
</evidence>
<gene>
    <name evidence="2" type="ORF">Y958_11475</name>
</gene>
<accession>A0A248JRQ5</accession>
<reference evidence="2 3" key="1">
    <citation type="submission" date="2017-06" db="EMBL/GenBank/DDBJ databases">
        <title>Complete genome sequence of Nitrospirillum amazonense strain CBAmC, an endophytic nitrogen-fixing and plant growth-promoting bacterium, isolated from sugarcane.</title>
        <authorList>
            <person name="Schwab S."/>
            <person name="dos Santos Teixeira K.R."/>
            <person name="Simoes Araujo J.L."/>
            <person name="Soares Vidal M."/>
            <person name="Borges de Freitas H.R."/>
            <person name="Rivello Crivelaro A.L."/>
            <person name="Bueno de Camargo Nunes A."/>
            <person name="dos Santos C.M."/>
            <person name="Palmeira da Silva Rosa D."/>
            <person name="da Silva Padilha D."/>
            <person name="da Silva E."/>
            <person name="Araujo Terra L."/>
            <person name="Soares Mendes V."/>
            <person name="Farinelli L."/>
            <person name="Magalhaes Cruz L."/>
            <person name="Baldani J.I."/>
        </authorList>
    </citation>
    <scope>NUCLEOTIDE SEQUENCE [LARGE SCALE GENOMIC DNA]</scope>
    <source>
        <strain evidence="2 3">CBAmC</strain>
    </source>
</reference>
<organism evidence="2 3">
    <name type="scientific">Nitrospirillum viridazoti CBAmc</name>
    <dbReference type="NCBI Taxonomy" id="1441467"/>
    <lineage>
        <taxon>Bacteria</taxon>
        <taxon>Pseudomonadati</taxon>
        <taxon>Pseudomonadota</taxon>
        <taxon>Alphaproteobacteria</taxon>
        <taxon>Rhodospirillales</taxon>
        <taxon>Azospirillaceae</taxon>
        <taxon>Nitrospirillum</taxon>
        <taxon>Nitrospirillum viridazoti</taxon>
    </lineage>
</organism>
<feature type="region of interest" description="Disordered" evidence="1">
    <location>
        <begin position="241"/>
        <end position="262"/>
    </location>
</feature>
<dbReference type="Proteomes" id="UP000197153">
    <property type="component" value="Chromosome 1"/>
</dbReference>
<evidence type="ECO:0000313" key="3">
    <source>
        <dbReference type="Proteomes" id="UP000197153"/>
    </source>
</evidence>
<dbReference type="RefSeq" id="WP_088872081.1">
    <property type="nucleotide sequence ID" value="NZ_CP022110.1"/>
</dbReference>
<keyword evidence="3" id="KW-1185">Reference proteome</keyword>
<evidence type="ECO:0000256" key="1">
    <source>
        <dbReference type="SAM" id="MobiDB-lite"/>
    </source>
</evidence>
<proteinExistence type="predicted"/>
<name>A0A248JRQ5_9PROT</name>